<dbReference type="PANTHER" id="PTHR31980:SF1">
    <property type="entry name" value="PROTEIN FAM220A"/>
    <property type="match status" value="1"/>
</dbReference>
<dbReference type="InterPro" id="IPR040355">
    <property type="entry name" value="FAM220A"/>
</dbReference>
<reference evidence="2" key="1">
    <citation type="submission" date="2025-08" db="UniProtKB">
        <authorList>
            <consortium name="Ensembl"/>
        </authorList>
    </citation>
    <scope>IDENTIFICATION</scope>
</reference>
<dbReference type="GO" id="GO:0005634">
    <property type="term" value="C:nucleus"/>
    <property type="evidence" value="ECO:0007669"/>
    <property type="project" value="TreeGrafter"/>
</dbReference>
<protein>
    <submittedName>
        <fullName evidence="2">Family with sequence similarity 220 member A</fullName>
    </submittedName>
</protein>
<gene>
    <name evidence="2" type="primary">FAM220A</name>
</gene>
<dbReference type="InterPro" id="IPR029155">
    <property type="entry name" value="SIPAR"/>
</dbReference>
<sequence>MRDRRNPFGTCLEKVKWKGGDDSDKPLYSLKKRTQEESPCPADTSSWMNKLTVDVNGNSQTETLSLQMKNDLSGADFLLRNGNKVLPYLKESIRRNSASAATPSKAVGLFSVPAEECFPAVSCGVVEALGRDWLGRGPRATDSHRGQCSKGEPWVSGLPCHQELLEMGIFKDDPPSAFPEELRCELEPSCLRSVLSAMLHVNPEVLLNDETKHVFLEHLKRMFSEQTIGYRKMLSSVKSTSNGLQITRGLLAL</sequence>
<evidence type="ECO:0000313" key="3">
    <source>
        <dbReference type="Proteomes" id="UP000694414"/>
    </source>
</evidence>
<organism evidence="2 3">
    <name type="scientific">Prolemur simus</name>
    <name type="common">Greater bamboo lemur</name>
    <name type="synonym">Hapalemur simus</name>
    <dbReference type="NCBI Taxonomy" id="1328070"/>
    <lineage>
        <taxon>Eukaryota</taxon>
        <taxon>Metazoa</taxon>
        <taxon>Chordata</taxon>
        <taxon>Craniata</taxon>
        <taxon>Vertebrata</taxon>
        <taxon>Euteleostomi</taxon>
        <taxon>Mammalia</taxon>
        <taxon>Eutheria</taxon>
        <taxon>Euarchontoglires</taxon>
        <taxon>Primates</taxon>
        <taxon>Strepsirrhini</taxon>
        <taxon>Lemuriformes</taxon>
        <taxon>Lemuridae</taxon>
        <taxon>Prolemur</taxon>
    </lineage>
</organism>
<evidence type="ECO:0000313" key="2">
    <source>
        <dbReference type="Ensembl" id="ENSPSMP00000003212.1"/>
    </source>
</evidence>
<dbReference type="GO" id="GO:0097677">
    <property type="term" value="F:STAT family protein binding"/>
    <property type="evidence" value="ECO:0007669"/>
    <property type="project" value="TreeGrafter"/>
</dbReference>
<reference evidence="2" key="2">
    <citation type="submission" date="2025-09" db="UniProtKB">
        <authorList>
            <consortium name="Ensembl"/>
        </authorList>
    </citation>
    <scope>IDENTIFICATION</scope>
</reference>
<name>A0A8C8YJ08_PROSS</name>
<dbReference type="Pfam" id="PF15487">
    <property type="entry name" value="FAM220"/>
    <property type="match status" value="1"/>
</dbReference>
<proteinExistence type="predicted"/>
<feature type="domain" description="SIPAR" evidence="1">
    <location>
        <begin position="2"/>
        <end position="253"/>
    </location>
</feature>
<dbReference type="Proteomes" id="UP000694414">
    <property type="component" value="Unplaced"/>
</dbReference>
<keyword evidence="3" id="KW-1185">Reference proteome</keyword>
<evidence type="ECO:0000259" key="1">
    <source>
        <dbReference type="Pfam" id="PF15487"/>
    </source>
</evidence>
<dbReference type="GO" id="GO:0000122">
    <property type="term" value="P:negative regulation of transcription by RNA polymerase II"/>
    <property type="evidence" value="ECO:0007669"/>
    <property type="project" value="TreeGrafter"/>
</dbReference>
<dbReference type="GeneTree" id="ENSGT00390000014156"/>
<dbReference type="PANTHER" id="PTHR31980">
    <property type="entry name" value="PROTEIN FAM220A"/>
    <property type="match status" value="1"/>
</dbReference>
<dbReference type="AlphaFoldDB" id="A0A8C8YJ08"/>
<accession>A0A8C8YJ08</accession>
<dbReference type="Ensembl" id="ENSPSMT00000003901.1">
    <property type="protein sequence ID" value="ENSPSMP00000003212.1"/>
    <property type="gene ID" value="ENSPSMG00000002627.1"/>
</dbReference>